<dbReference type="InterPro" id="IPR027417">
    <property type="entry name" value="P-loop_NTPase"/>
</dbReference>
<dbReference type="GO" id="GO:0005524">
    <property type="term" value="F:ATP binding"/>
    <property type="evidence" value="ECO:0007669"/>
    <property type="project" value="UniProtKB-KW"/>
</dbReference>
<evidence type="ECO:0000313" key="11">
    <source>
        <dbReference type="Proteomes" id="UP000199589"/>
    </source>
</evidence>
<keyword evidence="11" id="KW-1185">Reference proteome</keyword>
<dbReference type="Proteomes" id="UP000199589">
    <property type="component" value="Unassembled WGS sequence"/>
</dbReference>
<dbReference type="EMBL" id="FOSJ01000058">
    <property type="protein sequence ID" value="SFK61684.1"/>
    <property type="molecule type" value="Genomic_DNA"/>
</dbReference>
<comment type="similarity">
    <text evidence="1">Belongs to the DNA2/NAM7 helicase family.</text>
</comment>
<dbReference type="Pfam" id="PF13087">
    <property type="entry name" value="AAA_12"/>
    <property type="match status" value="1"/>
</dbReference>
<evidence type="ECO:0000256" key="1">
    <source>
        <dbReference type="ARBA" id="ARBA00007913"/>
    </source>
</evidence>
<evidence type="ECO:0000259" key="7">
    <source>
        <dbReference type="Pfam" id="PF10881"/>
    </source>
</evidence>
<sequence>MFSIHMNGQDKTNQITDWRLWSKENQVMVTVDFPSGKSFTKPLEACEIKPKNEIKSGLLSSEKGIYRLIENAVEYGDKYVVVNYPNDPKNYVMKLENTNIVASSDLKNENIFSYFTDIVKERVRLANPNDKSMPENIERQLNKVTPHKGTALHAYCYGENQNRNPLEHYIFPFGLNESQLEAVENALSSQISIIEGPPGTGKTQTILNIIANILINKKSVAIVSNNNGAVENVYEKMAKQELDYLVAKLGRSDYKKEFFSDLKEVPSYSNSSENISIEVIDNILGKLKSVLAAQNKVAKLNTEISELLIEKKYLEEWHKENSLVNLIDINKYKLSPEKTTDLLAYINHLSQKKIFFKERFRLLIEFKMVRIKFLATYSERINFTYSLQFHYYEKMLHQKEQQLKRYENELKRHHFKELLEDLTDKSMQYLKQHLSKTIPSTSNFTADNYRKNFSKFIERFPVIGSSTHSIINSIADGAVLDYIIIDEASQQDIVPGILSLGCAKNIIVVGDRKQLPHIPEETEIVAPSKYYDCSKYSLLDSFVELFKGDVPVTLLKEHYRCHPKIIQFCNQQFYNNQLIPMTIDNGESSIQLITTAKGNHTRNLANLREIESLVEIGWSDEKDIGFIAPYNNQVNLAGKYLPEEFARNTIHKFQGRECKEIIFSTVLDKKAKDKLSVEFVDNPHLVNVAVSRAINKFTLVTGEEVFTKNNKSLAALIRYIKYYAANEQIYSSPVISAFDLLYEEYDRSLEKLNTRLDPMNKQVKSEKIFALVLEDILMKEPFNSLKYHMQIDLIQLASIKNNSFTERELEFMRQKASCDFVIYYKVGKNPIGVIEVDGSYHDEVETQQERDQLKDSILEKSQIPLLRVKTREGDIEKKTKVFLNECIIKSGTKEDSES</sequence>
<dbReference type="CDD" id="cd17934">
    <property type="entry name" value="DEXXQc_Upf1-like"/>
    <property type="match status" value="1"/>
</dbReference>
<proteinExistence type="inferred from homology"/>
<dbReference type="OrthoDB" id="9757917at2"/>
<dbReference type="InterPro" id="IPR047187">
    <property type="entry name" value="SF1_C_Upf1"/>
</dbReference>
<keyword evidence="2" id="KW-0547">Nucleotide-binding</keyword>
<keyword evidence="3" id="KW-0378">Hydrolase</keyword>
<evidence type="ECO:0000256" key="3">
    <source>
        <dbReference type="ARBA" id="ARBA00022801"/>
    </source>
</evidence>
<accession>A0A1I4AZ07</accession>
<feature type="coiled-coil region" evidence="6">
    <location>
        <begin position="389"/>
        <end position="416"/>
    </location>
</feature>
<evidence type="ECO:0000259" key="8">
    <source>
        <dbReference type="Pfam" id="PF13086"/>
    </source>
</evidence>
<feature type="domain" description="DNA2/NAM7 helicase-like C-terminal" evidence="9">
    <location>
        <begin position="607"/>
        <end position="701"/>
    </location>
</feature>
<organism evidence="10 11">
    <name type="scientific">Marinilactibacillus piezotolerans</name>
    <dbReference type="NCBI Taxonomy" id="258723"/>
    <lineage>
        <taxon>Bacteria</taxon>
        <taxon>Bacillati</taxon>
        <taxon>Bacillota</taxon>
        <taxon>Bacilli</taxon>
        <taxon>Lactobacillales</taxon>
        <taxon>Carnobacteriaceae</taxon>
        <taxon>Marinilactibacillus</taxon>
    </lineage>
</organism>
<dbReference type="Gene3D" id="3.40.50.300">
    <property type="entry name" value="P-loop containing nucleotide triphosphate hydrolases"/>
    <property type="match status" value="3"/>
</dbReference>
<dbReference type="Pfam" id="PF10881">
    <property type="entry name" value="DUF2726"/>
    <property type="match status" value="1"/>
</dbReference>
<feature type="domain" description="DNA2/NAM7 helicase helicase" evidence="8">
    <location>
        <begin position="175"/>
        <end position="516"/>
    </location>
</feature>
<dbReference type="CDD" id="cd18808">
    <property type="entry name" value="SF1_C_Upf1"/>
    <property type="match status" value="1"/>
</dbReference>
<keyword evidence="5" id="KW-0067">ATP-binding</keyword>
<evidence type="ECO:0000256" key="5">
    <source>
        <dbReference type="ARBA" id="ARBA00022840"/>
    </source>
</evidence>
<dbReference type="GO" id="GO:0004386">
    <property type="term" value="F:helicase activity"/>
    <property type="evidence" value="ECO:0007669"/>
    <property type="project" value="UniProtKB-KW"/>
</dbReference>
<feature type="domain" description="DUF2726" evidence="7">
    <location>
        <begin position="808"/>
        <end position="877"/>
    </location>
</feature>
<gene>
    <name evidence="10" type="ORF">SAMN04488569_10585</name>
</gene>
<reference evidence="11" key="1">
    <citation type="submission" date="2016-10" db="EMBL/GenBank/DDBJ databases">
        <authorList>
            <person name="Varghese N."/>
            <person name="Submissions S."/>
        </authorList>
    </citation>
    <scope>NUCLEOTIDE SEQUENCE [LARGE SCALE GENOMIC DNA]</scope>
    <source>
        <strain evidence="11">DSM 16108</strain>
    </source>
</reference>
<dbReference type="PANTHER" id="PTHR43788:SF8">
    <property type="entry name" value="DNA-BINDING PROTEIN SMUBP-2"/>
    <property type="match status" value="1"/>
</dbReference>
<dbReference type="Pfam" id="PF13086">
    <property type="entry name" value="AAA_11"/>
    <property type="match status" value="1"/>
</dbReference>
<name>A0A1I4AZ07_9LACT</name>
<dbReference type="Gene3D" id="3.40.960.10">
    <property type="entry name" value="VSR Endonuclease"/>
    <property type="match status" value="1"/>
</dbReference>
<keyword evidence="4" id="KW-0347">Helicase</keyword>
<evidence type="ECO:0008006" key="12">
    <source>
        <dbReference type="Google" id="ProtNLM"/>
    </source>
</evidence>
<dbReference type="InterPro" id="IPR041679">
    <property type="entry name" value="DNA2/NAM7-like_C"/>
</dbReference>
<dbReference type="GO" id="GO:0016787">
    <property type="term" value="F:hydrolase activity"/>
    <property type="evidence" value="ECO:0007669"/>
    <property type="project" value="UniProtKB-KW"/>
</dbReference>
<dbReference type="RefSeq" id="WP_091898508.1">
    <property type="nucleotide sequence ID" value="NZ_FOSJ01000058.1"/>
</dbReference>
<dbReference type="InterPro" id="IPR050534">
    <property type="entry name" value="Coronavir_polyprotein_1ab"/>
</dbReference>
<dbReference type="InterPro" id="IPR041677">
    <property type="entry name" value="DNA2/NAM7_AAA_11"/>
</dbReference>
<dbReference type="AlphaFoldDB" id="A0A1I4AZ07"/>
<evidence type="ECO:0000256" key="4">
    <source>
        <dbReference type="ARBA" id="ARBA00022806"/>
    </source>
</evidence>
<keyword evidence="6" id="KW-0175">Coiled coil</keyword>
<dbReference type="PANTHER" id="PTHR43788">
    <property type="entry name" value="DNA2/NAM7 HELICASE FAMILY MEMBER"/>
    <property type="match status" value="1"/>
</dbReference>
<dbReference type="InterPro" id="IPR024402">
    <property type="entry name" value="DUF2726"/>
</dbReference>
<evidence type="ECO:0000259" key="9">
    <source>
        <dbReference type="Pfam" id="PF13087"/>
    </source>
</evidence>
<evidence type="ECO:0000256" key="2">
    <source>
        <dbReference type="ARBA" id="ARBA00022741"/>
    </source>
</evidence>
<dbReference type="SUPFAM" id="SSF52540">
    <property type="entry name" value="P-loop containing nucleoside triphosphate hydrolases"/>
    <property type="match status" value="1"/>
</dbReference>
<protein>
    <recommendedName>
        <fullName evidence="12">Superfamily I DNA and/or RNA helicase</fullName>
    </recommendedName>
</protein>
<evidence type="ECO:0000313" key="10">
    <source>
        <dbReference type="EMBL" id="SFK61684.1"/>
    </source>
</evidence>
<evidence type="ECO:0000256" key="6">
    <source>
        <dbReference type="SAM" id="Coils"/>
    </source>
</evidence>